<dbReference type="PANTHER" id="PTHR45784">
    <property type="entry name" value="C-TYPE LECTIN DOMAIN FAMILY 20 MEMBER A-RELATED"/>
    <property type="match status" value="1"/>
</dbReference>
<dbReference type="SMART" id="SM00034">
    <property type="entry name" value="CLECT"/>
    <property type="match status" value="1"/>
</dbReference>
<dbReference type="Gene3D" id="3.10.100.10">
    <property type="entry name" value="Mannose-Binding Protein A, subunit A"/>
    <property type="match status" value="1"/>
</dbReference>
<dbReference type="SUPFAM" id="SSF56436">
    <property type="entry name" value="C-type lectin-like"/>
    <property type="match status" value="1"/>
</dbReference>
<dbReference type="PANTHER" id="PTHR45784:SF3">
    <property type="entry name" value="C-TYPE LECTIN DOMAIN FAMILY 4 MEMBER K-LIKE-RELATED"/>
    <property type="match status" value="1"/>
</dbReference>
<organism evidence="2 3">
    <name type="scientific">Clarias magur</name>
    <name type="common">Asian catfish</name>
    <name type="synonym">Macropteronotus magur</name>
    <dbReference type="NCBI Taxonomy" id="1594786"/>
    <lineage>
        <taxon>Eukaryota</taxon>
        <taxon>Metazoa</taxon>
        <taxon>Chordata</taxon>
        <taxon>Craniata</taxon>
        <taxon>Vertebrata</taxon>
        <taxon>Euteleostomi</taxon>
        <taxon>Actinopterygii</taxon>
        <taxon>Neopterygii</taxon>
        <taxon>Teleostei</taxon>
        <taxon>Ostariophysi</taxon>
        <taxon>Siluriformes</taxon>
        <taxon>Clariidae</taxon>
        <taxon>Clarias</taxon>
    </lineage>
</organism>
<evidence type="ECO:0000313" key="3">
    <source>
        <dbReference type="Proteomes" id="UP000727407"/>
    </source>
</evidence>
<comment type="caution">
    <text evidence="2">The sequence shown here is derived from an EMBL/GenBank/DDBJ whole genome shotgun (WGS) entry which is preliminary data.</text>
</comment>
<name>A0A8J4TQZ7_CLAMG</name>
<dbReference type="Pfam" id="PF00059">
    <property type="entry name" value="Lectin_C"/>
    <property type="match status" value="1"/>
</dbReference>
<proteinExistence type="predicted"/>
<dbReference type="PROSITE" id="PS50041">
    <property type="entry name" value="C_TYPE_LECTIN_2"/>
    <property type="match status" value="1"/>
</dbReference>
<protein>
    <submittedName>
        <fullName evidence="2">Putative C-type lectin domain family 20 member A isoform X1</fullName>
    </submittedName>
</protein>
<dbReference type="InterPro" id="IPR001304">
    <property type="entry name" value="C-type_lectin-like"/>
</dbReference>
<dbReference type="Proteomes" id="UP000727407">
    <property type="component" value="Unassembled WGS sequence"/>
</dbReference>
<dbReference type="AlphaFoldDB" id="A0A8J4TQZ7"/>
<evidence type="ECO:0000259" key="1">
    <source>
        <dbReference type="PROSITE" id="PS50041"/>
    </source>
</evidence>
<accession>A0A8J4TQZ7</accession>
<reference evidence="2" key="1">
    <citation type="submission" date="2020-07" db="EMBL/GenBank/DDBJ databases">
        <title>Clarias magur genome sequencing, assembly and annotation.</title>
        <authorList>
            <person name="Kushwaha B."/>
            <person name="Kumar R."/>
            <person name="Das P."/>
            <person name="Joshi C.G."/>
            <person name="Kumar D."/>
            <person name="Nagpure N.S."/>
            <person name="Pandey M."/>
            <person name="Agarwal S."/>
            <person name="Srivastava S."/>
            <person name="Singh M."/>
            <person name="Sahoo L."/>
            <person name="Jayasankar P."/>
            <person name="Meher P.K."/>
            <person name="Koringa P.G."/>
            <person name="Iquebal M.A."/>
            <person name="Das S.P."/>
            <person name="Bit A."/>
            <person name="Patnaik S."/>
            <person name="Patel N."/>
            <person name="Shah T.M."/>
            <person name="Hinsu A."/>
            <person name="Jena J.K."/>
        </authorList>
    </citation>
    <scope>NUCLEOTIDE SEQUENCE</scope>
    <source>
        <strain evidence="2">CIFAMagur01</strain>
        <tissue evidence="2">Testis</tissue>
    </source>
</reference>
<dbReference type="OrthoDB" id="6369810at2759"/>
<dbReference type="InterPro" id="IPR016187">
    <property type="entry name" value="CTDL_fold"/>
</dbReference>
<sequence length="149" mass="16833">MYLIIFTATKTGSQRFVYISTTNSWLDAQAYCRTYYTDLATITNAPENSNVLALISGQTWFGLIRYGWKWVNNNNFSTISWALGKPDNALGNENCGYLNNGMAVDAQCSDIMPFFCYSIITEKLQIIRVKVQSIQDVNDPSTKVTILEQ</sequence>
<evidence type="ECO:0000313" key="2">
    <source>
        <dbReference type="EMBL" id="KAF5889641.1"/>
    </source>
</evidence>
<feature type="non-terminal residue" evidence="2">
    <location>
        <position position="149"/>
    </location>
</feature>
<gene>
    <name evidence="2" type="ORF">DAT39_020662</name>
</gene>
<keyword evidence="3" id="KW-1185">Reference proteome</keyword>
<feature type="domain" description="C-type lectin" evidence="1">
    <location>
        <begin position="11"/>
        <end position="117"/>
    </location>
</feature>
<dbReference type="InterPro" id="IPR016186">
    <property type="entry name" value="C-type_lectin-like/link_sf"/>
</dbReference>
<dbReference type="EMBL" id="QNUK01000786">
    <property type="protein sequence ID" value="KAF5889641.1"/>
    <property type="molecule type" value="Genomic_DNA"/>
</dbReference>